<sequence>MESSILARDFRLVEMMASPQNNFYGDDQAIGSMPTTSRIETENIFSFMELPAELRLKIYRNLLVCSAPISIPFSESPADKAPSYPSVAILGTCKLINEEATPILYSNNDFLICLPLERRRHTKSGDISSLREHSFQLSHLRWSTLAYMKSMNFTSGNSTTLPDLSFSSSSSRPTFSCSGQDIISRFSNHDFRYSPQGPDEYMALSVSNWVSTKVMRAELSAFQKELEAMMRSVPNVVAAAAAGTFPGALLGGAGAAEDGAEEGDVTDN</sequence>
<accession>A0A8H4RGK8</accession>
<proteinExistence type="predicted"/>
<protein>
    <recommendedName>
        <fullName evidence="3">F-box domain-containing protein</fullName>
    </recommendedName>
</protein>
<keyword evidence="2" id="KW-1185">Reference proteome</keyword>
<dbReference type="PANTHER" id="PTHR42085">
    <property type="entry name" value="F-BOX DOMAIN-CONTAINING PROTEIN"/>
    <property type="match status" value="1"/>
</dbReference>
<dbReference type="PANTHER" id="PTHR42085:SF7">
    <property type="entry name" value="F-BOX DOMAIN-CONTAINING PROTEIN"/>
    <property type="match status" value="1"/>
</dbReference>
<name>A0A8H4RGK8_9HELO</name>
<dbReference type="EMBL" id="JAAMPI010000795">
    <property type="protein sequence ID" value="KAF4628563.1"/>
    <property type="molecule type" value="Genomic_DNA"/>
</dbReference>
<dbReference type="Proteomes" id="UP000566819">
    <property type="component" value="Unassembled WGS sequence"/>
</dbReference>
<dbReference type="AlphaFoldDB" id="A0A8H4RGK8"/>
<organism evidence="1 2">
    <name type="scientific">Cudoniella acicularis</name>
    <dbReference type="NCBI Taxonomy" id="354080"/>
    <lineage>
        <taxon>Eukaryota</taxon>
        <taxon>Fungi</taxon>
        <taxon>Dikarya</taxon>
        <taxon>Ascomycota</taxon>
        <taxon>Pezizomycotina</taxon>
        <taxon>Leotiomycetes</taxon>
        <taxon>Helotiales</taxon>
        <taxon>Tricladiaceae</taxon>
        <taxon>Cudoniella</taxon>
    </lineage>
</organism>
<gene>
    <name evidence="1" type="ORF">G7Y89_g9590</name>
</gene>
<evidence type="ECO:0008006" key="3">
    <source>
        <dbReference type="Google" id="ProtNLM"/>
    </source>
</evidence>
<dbReference type="OrthoDB" id="2951834at2759"/>
<comment type="caution">
    <text evidence="1">The sequence shown here is derived from an EMBL/GenBank/DDBJ whole genome shotgun (WGS) entry which is preliminary data.</text>
</comment>
<dbReference type="InterPro" id="IPR038883">
    <property type="entry name" value="AN11006-like"/>
</dbReference>
<evidence type="ECO:0000313" key="2">
    <source>
        <dbReference type="Proteomes" id="UP000566819"/>
    </source>
</evidence>
<reference evidence="1 2" key="1">
    <citation type="submission" date="2020-03" db="EMBL/GenBank/DDBJ databases">
        <title>Draft Genome Sequence of Cudoniella acicularis.</title>
        <authorList>
            <person name="Buettner E."/>
            <person name="Kellner H."/>
        </authorList>
    </citation>
    <scope>NUCLEOTIDE SEQUENCE [LARGE SCALE GENOMIC DNA]</scope>
    <source>
        <strain evidence="1 2">DSM 108380</strain>
    </source>
</reference>
<evidence type="ECO:0000313" key="1">
    <source>
        <dbReference type="EMBL" id="KAF4628563.1"/>
    </source>
</evidence>